<feature type="region of interest" description="Disordered" evidence="1">
    <location>
        <begin position="1"/>
        <end position="109"/>
    </location>
</feature>
<dbReference type="OrthoDB" id="1393670at2759"/>
<dbReference type="eggNOG" id="KOG3043">
    <property type="taxonomic scope" value="Eukaryota"/>
</dbReference>
<dbReference type="InterPro" id="IPR029058">
    <property type="entry name" value="AB_hydrolase_fold"/>
</dbReference>
<dbReference type="AlphaFoldDB" id="A0A1D8NLP7"/>
<dbReference type="GeneID" id="2907763"/>
<sequence>MTDDKMEDIHLGDDSDDENTEAVTSADTGETKKVDADASKTVGTEETTEETHEPETAKNPEPKDECASGKDSDDKAAKDKKPETPDSSSEAPQLHKTSTSIPPKGATSTVNDITFYTVGEAKNCDTLIVVLTNYLGFQSNNNLLCADSIHETTGLPVVLIDSTGNNPAMHVMRLKGDEELPHLPPPQTKPKSQSGPSFLGKFKSWFAGSVSGFFDDMWLAAHSYEKTIGIVQSSIEQVYQVYTPGQIIVVGYGFGARYVLPLLKRSSLFNPHEEDDEDSSPWEVRDKANAEDHILSGVAVNPSLTTLDDFKHVHKPLLFIYSDDNEMLPRTTVEQGFRLIPGKDAERKAISQNPPLPHGFAIPGDYSEDVVGNNPQEVFEMIDKWVKAQLTKE</sequence>
<evidence type="ECO:0000313" key="3">
    <source>
        <dbReference type="Proteomes" id="UP000182444"/>
    </source>
</evidence>
<dbReference type="VEuPathDB" id="FungiDB:YALI0_F02915g"/>
<proteinExistence type="predicted"/>
<dbReference type="RefSeq" id="XP_504925.1">
    <property type="nucleotide sequence ID" value="XM_504925.3"/>
</dbReference>
<evidence type="ECO:0000313" key="2">
    <source>
        <dbReference type="EMBL" id="AOW06562.1"/>
    </source>
</evidence>
<evidence type="ECO:0000256" key="1">
    <source>
        <dbReference type="SAM" id="MobiDB-lite"/>
    </source>
</evidence>
<organism evidence="2 3">
    <name type="scientific">Yarrowia lipolytica</name>
    <name type="common">Candida lipolytica</name>
    <dbReference type="NCBI Taxonomy" id="4952"/>
    <lineage>
        <taxon>Eukaryota</taxon>
        <taxon>Fungi</taxon>
        <taxon>Dikarya</taxon>
        <taxon>Ascomycota</taxon>
        <taxon>Saccharomycotina</taxon>
        <taxon>Dipodascomycetes</taxon>
        <taxon>Dipodascales</taxon>
        <taxon>Dipodascales incertae sedis</taxon>
        <taxon>Yarrowia</taxon>
    </lineage>
</organism>
<dbReference type="KEGG" id="yli:2907763"/>
<feature type="compositionally biased region" description="Polar residues" evidence="1">
    <location>
        <begin position="85"/>
        <end position="109"/>
    </location>
</feature>
<dbReference type="PANTHER" id="PTHR17630">
    <property type="entry name" value="DIENELACTONE HYDROLASE"/>
    <property type="match status" value="1"/>
</dbReference>
<reference evidence="2 3" key="1">
    <citation type="journal article" date="2016" name="PLoS ONE">
        <title>Sequence Assembly of Yarrowia lipolytica Strain W29/CLIB89 Shows Transposable Element Diversity.</title>
        <authorList>
            <person name="Magnan C."/>
            <person name="Yu J."/>
            <person name="Chang I."/>
            <person name="Jahn E."/>
            <person name="Kanomata Y."/>
            <person name="Wu J."/>
            <person name="Zeller M."/>
            <person name="Oakes M."/>
            <person name="Baldi P."/>
            <person name="Sandmeyer S."/>
        </authorList>
    </citation>
    <scope>NUCLEOTIDE SEQUENCE [LARGE SCALE GENOMIC DNA]</scope>
    <source>
        <strain evidence="3">CLIB89(W29)</strain>
    </source>
</reference>
<dbReference type="Proteomes" id="UP000182444">
    <property type="component" value="Chromosome 1F"/>
</dbReference>
<gene>
    <name evidence="2" type="ORF">YALI1_F04130g</name>
</gene>
<dbReference type="Gene3D" id="3.40.50.1820">
    <property type="entry name" value="alpha/beta hydrolase"/>
    <property type="match status" value="1"/>
</dbReference>
<dbReference type="VEuPathDB" id="FungiDB:YALI1_F04130g"/>
<protein>
    <recommendedName>
        <fullName evidence="4">Alpha/Beta hydrolase protein</fullName>
    </recommendedName>
</protein>
<evidence type="ECO:0008006" key="4">
    <source>
        <dbReference type="Google" id="ProtNLM"/>
    </source>
</evidence>
<accession>A0A1D8NLP7</accession>
<dbReference type="SUPFAM" id="SSF53474">
    <property type="entry name" value="alpha/beta-Hydrolases"/>
    <property type="match status" value="1"/>
</dbReference>
<dbReference type="EMBL" id="CP017558">
    <property type="protein sequence ID" value="AOW06562.1"/>
    <property type="molecule type" value="Genomic_DNA"/>
</dbReference>
<name>A0A1D8NLP7_YARLL</name>
<dbReference type="PANTHER" id="PTHR17630:SF44">
    <property type="entry name" value="PROTEIN AIM2"/>
    <property type="match status" value="1"/>
</dbReference>
<feature type="compositionally biased region" description="Basic and acidic residues" evidence="1">
    <location>
        <begin position="49"/>
        <end position="84"/>
    </location>
</feature>
<feature type="compositionally biased region" description="Basic and acidic residues" evidence="1">
    <location>
        <begin position="29"/>
        <end position="38"/>
    </location>
</feature>